<dbReference type="Pfam" id="PF02493">
    <property type="entry name" value="MORN"/>
    <property type="match status" value="6"/>
</dbReference>
<dbReference type="Gene3D" id="2.20.110.10">
    <property type="entry name" value="Histone H3 K4-specific methyltransferase SET7/9 N-terminal domain"/>
    <property type="match status" value="2"/>
</dbReference>
<dbReference type="PANTHER" id="PTHR43215:SF14">
    <property type="entry name" value="RADIAL SPOKE HEAD 1 HOMOLOG"/>
    <property type="match status" value="1"/>
</dbReference>
<dbReference type="AlphaFoldDB" id="A0A391NXL4"/>
<dbReference type="InterPro" id="IPR003409">
    <property type="entry name" value="MORN"/>
</dbReference>
<dbReference type="Proteomes" id="UP000265618">
    <property type="component" value="Unassembled WGS sequence"/>
</dbReference>
<accession>A0A391NXL4</accession>
<name>A0A391NXL4_9EUKA</name>
<reference evidence="2 3" key="1">
    <citation type="journal article" date="2018" name="PLoS ONE">
        <title>The draft genome of Kipferlia bialata reveals reductive genome evolution in fornicate parasites.</title>
        <authorList>
            <person name="Tanifuji G."/>
            <person name="Takabayashi S."/>
            <person name="Kume K."/>
            <person name="Takagi M."/>
            <person name="Nakayama T."/>
            <person name="Kamikawa R."/>
            <person name="Inagaki Y."/>
            <person name="Hashimoto T."/>
        </authorList>
    </citation>
    <scope>NUCLEOTIDE SEQUENCE [LARGE SCALE GENOMIC DNA]</scope>
    <source>
        <strain evidence="2">NY0173</strain>
    </source>
</reference>
<protein>
    <recommendedName>
        <fullName evidence="4">MORN repeat-containing protein</fullName>
    </recommendedName>
</protein>
<evidence type="ECO:0008006" key="4">
    <source>
        <dbReference type="Google" id="ProtNLM"/>
    </source>
</evidence>
<dbReference type="SUPFAM" id="SSF82185">
    <property type="entry name" value="Histone H3 K4-specific methyltransferase SET7/9 N-terminal domain"/>
    <property type="match status" value="1"/>
</dbReference>
<proteinExistence type="predicted"/>
<dbReference type="PANTHER" id="PTHR43215">
    <property type="entry name" value="RADIAL SPOKE HEAD 1 HOMOLOG"/>
    <property type="match status" value="1"/>
</dbReference>
<organism evidence="2 3">
    <name type="scientific">Kipferlia bialata</name>
    <dbReference type="NCBI Taxonomy" id="797122"/>
    <lineage>
        <taxon>Eukaryota</taxon>
        <taxon>Metamonada</taxon>
        <taxon>Carpediemonas-like organisms</taxon>
        <taxon>Kipferlia</taxon>
    </lineage>
</organism>
<evidence type="ECO:0000256" key="1">
    <source>
        <dbReference type="ARBA" id="ARBA00022737"/>
    </source>
</evidence>
<sequence length="258" mass="27513">MEESKSTDTPSANSAGTCMHQLPESGFGTYTFPDGDVYEGEWEGSKPNGSGIYTSLSGVVYKGRFIDGNLNGHATVQWGDGGVYVGEVENFRTCGYGTLTMPDGNVYEGNVTHGVLNGHGRVRTPDGTMIEGEFKDGKPCGRMVATGATGIVSELHYGGEGMSLTSMKTSSGREVLGDEVLFRQTVHSHWPKPLSDSILTEIVERQLGLPVVAKLGDIRGQFGIVTTAPLSTRVLYMPDTGSLRLDQFCEALGSTTLS</sequence>
<evidence type="ECO:0000313" key="3">
    <source>
        <dbReference type="Proteomes" id="UP000265618"/>
    </source>
</evidence>
<evidence type="ECO:0000313" key="2">
    <source>
        <dbReference type="EMBL" id="GCA63878.1"/>
    </source>
</evidence>
<gene>
    <name evidence="2" type="ORF">KIPB_012306</name>
</gene>
<comment type="caution">
    <text evidence="2">The sequence shown here is derived from an EMBL/GenBank/DDBJ whole genome shotgun (WGS) entry which is preliminary data.</text>
</comment>
<dbReference type="EMBL" id="BDIP01005385">
    <property type="protein sequence ID" value="GCA63878.1"/>
    <property type="molecule type" value="Genomic_DNA"/>
</dbReference>
<keyword evidence="1" id="KW-0677">Repeat</keyword>
<feature type="non-terminal residue" evidence="2">
    <location>
        <position position="258"/>
    </location>
</feature>
<keyword evidence="3" id="KW-1185">Reference proteome</keyword>
<dbReference type="OrthoDB" id="406044at2759"/>